<dbReference type="RefSeq" id="WP_315945476.1">
    <property type="nucleotide sequence ID" value="NZ_JAWCUA010000001.1"/>
</dbReference>
<accession>A0ABU3QVR8</accession>
<dbReference type="SUPFAM" id="SSF52833">
    <property type="entry name" value="Thioredoxin-like"/>
    <property type="match status" value="1"/>
</dbReference>
<evidence type="ECO:0000313" key="2">
    <source>
        <dbReference type="EMBL" id="MDU0111525.1"/>
    </source>
</evidence>
<dbReference type="EMBL" id="JAWCUA010000001">
    <property type="protein sequence ID" value="MDU0111525.1"/>
    <property type="molecule type" value="Genomic_DNA"/>
</dbReference>
<sequence>MTATQQPLRIDIVSDVVCPWCIVGFKQLEQALNELGLVADIHWQPFQLNPQMGSEGQDLREHVIEKYGVSVEESISTRERISSIGKSLNFEINFTDNSRIYNTFSAHKLLHWAEQKGQQNELKQALFSAYFTQGIDVSNQERLLEIVESVNLDKNEAKQILLSTEVTDEVNQIAQFWTSQGISGVPAMIFNQRHLVTGAQGTENYTSILNQIISLAQTEQE</sequence>
<reference evidence="2 3" key="1">
    <citation type="submission" date="2023-10" db="EMBL/GenBank/DDBJ databases">
        <title>Psychrosphaera aquimaarina strain SW33 isolated from seawater.</title>
        <authorList>
            <person name="Bayburt H."/>
            <person name="Kim J.M."/>
            <person name="Choi B.J."/>
            <person name="Jeon C.O."/>
        </authorList>
    </citation>
    <scope>NUCLEOTIDE SEQUENCE [LARGE SCALE GENOMIC DNA]</scope>
    <source>
        <strain evidence="2 3">KCTC 52743</strain>
    </source>
</reference>
<dbReference type="InterPro" id="IPR036249">
    <property type="entry name" value="Thioredoxin-like_sf"/>
</dbReference>
<feature type="domain" description="DSBA-like thioredoxin" evidence="1">
    <location>
        <begin position="10"/>
        <end position="208"/>
    </location>
</feature>
<keyword evidence="3" id="KW-1185">Reference proteome</keyword>
<gene>
    <name evidence="2" type="ORF">RT723_00525</name>
</gene>
<evidence type="ECO:0000259" key="1">
    <source>
        <dbReference type="Pfam" id="PF01323"/>
    </source>
</evidence>
<protein>
    <submittedName>
        <fullName evidence="2">DsbA family oxidoreductase</fullName>
    </submittedName>
</protein>
<dbReference type="PANTHER" id="PTHR13887">
    <property type="entry name" value="GLUTATHIONE S-TRANSFERASE KAPPA"/>
    <property type="match status" value="1"/>
</dbReference>
<organism evidence="2 3">
    <name type="scientific">Psychrosphaera aquimarina</name>
    <dbReference type="NCBI Taxonomy" id="2044854"/>
    <lineage>
        <taxon>Bacteria</taxon>
        <taxon>Pseudomonadati</taxon>
        <taxon>Pseudomonadota</taxon>
        <taxon>Gammaproteobacteria</taxon>
        <taxon>Alteromonadales</taxon>
        <taxon>Pseudoalteromonadaceae</taxon>
        <taxon>Psychrosphaera</taxon>
    </lineage>
</organism>
<evidence type="ECO:0000313" key="3">
    <source>
        <dbReference type="Proteomes" id="UP001257914"/>
    </source>
</evidence>
<dbReference type="Proteomes" id="UP001257914">
    <property type="component" value="Unassembled WGS sequence"/>
</dbReference>
<proteinExistence type="predicted"/>
<dbReference type="Gene3D" id="3.40.30.10">
    <property type="entry name" value="Glutaredoxin"/>
    <property type="match status" value="1"/>
</dbReference>
<dbReference type="PANTHER" id="PTHR13887:SF41">
    <property type="entry name" value="THIOREDOXIN SUPERFAMILY PROTEIN"/>
    <property type="match status" value="1"/>
</dbReference>
<comment type="caution">
    <text evidence="2">The sequence shown here is derived from an EMBL/GenBank/DDBJ whole genome shotgun (WGS) entry which is preliminary data.</text>
</comment>
<dbReference type="Pfam" id="PF01323">
    <property type="entry name" value="DSBA"/>
    <property type="match status" value="1"/>
</dbReference>
<name>A0ABU3QVR8_9GAMM</name>
<dbReference type="CDD" id="cd03024">
    <property type="entry name" value="DsbA_FrnE"/>
    <property type="match status" value="1"/>
</dbReference>
<dbReference type="InterPro" id="IPR001853">
    <property type="entry name" value="DSBA-like_thioredoxin_dom"/>
</dbReference>